<name>A0A7R8ZH88_TIMDO</name>
<feature type="domain" description="Mutator-like transposase" evidence="1">
    <location>
        <begin position="1"/>
        <end position="84"/>
    </location>
</feature>
<dbReference type="InterPro" id="IPR049012">
    <property type="entry name" value="Mutator_transp_dom"/>
</dbReference>
<dbReference type="EMBL" id="OA580236">
    <property type="protein sequence ID" value="CAD7206265.1"/>
    <property type="molecule type" value="Genomic_DNA"/>
</dbReference>
<gene>
    <name evidence="2" type="ORF">TDIB3V08_LOCUS12414</name>
</gene>
<organism evidence="2">
    <name type="scientific">Timema douglasi</name>
    <name type="common">Walking stick</name>
    <dbReference type="NCBI Taxonomy" id="61478"/>
    <lineage>
        <taxon>Eukaryota</taxon>
        <taxon>Metazoa</taxon>
        <taxon>Ecdysozoa</taxon>
        <taxon>Arthropoda</taxon>
        <taxon>Hexapoda</taxon>
        <taxon>Insecta</taxon>
        <taxon>Pterygota</taxon>
        <taxon>Neoptera</taxon>
        <taxon>Polyneoptera</taxon>
        <taxon>Phasmatodea</taxon>
        <taxon>Timematodea</taxon>
        <taxon>Timematoidea</taxon>
        <taxon>Timematidae</taxon>
        <taxon>Timema</taxon>
    </lineage>
</organism>
<evidence type="ECO:0000313" key="2">
    <source>
        <dbReference type="EMBL" id="CAD7206265.1"/>
    </source>
</evidence>
<dbReference type="Pfam" id="PF20700">
    <property type="entry name" value="Mutator"/>
    <property type="match status" value="1"/>
</dbReference>
<reference evidence="2" key="1">
    <citation type="submission" date="2020-11" db="EMBL/GenBank/DDBJ databases">
        <authorList>
            <person name="Tran Van P."/>
        </authorList>
    </citation>
    <scope>NUCLEOTIDE SEQUENCE</scope>
</reference>
<accession>A0A7R8ZH88</accession>
<sequence>MPCMGNSIYQKIHQEVGEHLRRNTSDEMMTDAHEEAALSVKAGNMDKEGQPMITVVADGAWRKSSYKSKYATLSGLSFNSVVAKFIGGKHINYALRGSYQVRCTAVVTSHNKGPTLHRILHKTMAIVSPGVNTKRFVTRKVKREIARTKRKLQYPPLRKS</sequence>
<evidence type="ECO:0000259" key="1">
    <source>
        <dbReference type="Pfam" id="PF20700"/>
    </source>
</evidence>
<dbReference type="AlphaFoldDB" id="A0A7R8ZH88"/>
<protein>
    <recommendedName>
        <fullName evidence="1">Mutator-like transposase domain-containing protein</fullName>
    </recommendedName>
</protein>
<proteinExistence type="predicted"/>